<feature type="compositionally biased region" description="Basic and acidic residues" evidence="12">
    <location>
        <begin position="828"/>
        <end position="838"/>
    </location>
</feature>
<dbReference type="OrthoDB" id="308383at2759"/>
<dbReference type="PROSITE" id="PS50868">
    <property type="entry name" value="POST_SET"/>
    <property type="match status" value="1"/>
</dbReference>
<feature type="domain" description="RRM" evidence="13">
    <location>
        <begin position="50"/>
        <end position="126"/>
    </location>
</feature>
<feature type="compositionally biased region" description="Polar residues" evidence="12">
    <location>
        <begin position="464"/>
        <end position="474"/>
    </location>
</feature>
<dbReference type="PANTHER" id="PTHR45814">
    <property type="entry name" value="HISTONE-LYSINE N-METHYLTRANSFERASE SETD1"/>
    <property type="match status" value="1"/>
</dbReference>
<dbReference type="SUPFAM" id="SSF54928">
    <property type="entry name" value="RNA-binding domain, RBD"/>
    <property type="match status" value="1"/>
</dbReference>
<feature type="compositionally biased region" description="Basic residues" evidence="12">
    <location>
        <begin position="1034"/>
        <end position="1051"/>
    </location>
</feature>
<proteinExistence type="predicted"/>
<comment type="caution">
    <text evidence="16">The sequence shown here is derived from an EMBL/GenBank/DDBJ whole genome shotgun (WGS) entry which is preliminary data.</text>
</comment>
<dbReference type="SMART" id="SM00508">
    <property type="entry name" value="PostSET"/>
    <property type="match status" value="1"/>
</dbReference>
<evidence type="ECO:0000256" key="7">
    <source>
        <dbReference type="ARBA" id="ARBA00023242"/>
    </source>
</evidence>
<evidence type="ECO:0000256" key="2">
    <source>
        <dbReference type="ARBA" id="ARBA00012182"/>
    </source>
</evidence>
<feature type="region of interest" description="Disordered" evidence="12">
    <location>
        <begin position="1"/>
        <end position="25"/>
    </location>
</feature>
<reference evidence="16 17" key="1">
    <citation type="journal article" date="2018" name="Mol. Biol. Evol.">
        <title>Analysis of the draft genome of the red seaweed Gracilariopsis chorda provides insights into genome size evolution in Rhodophyta.</title>
        <authorList>
            <person name="Lee J."/>
            <person name="Yang E.C."/>
            <person name="Graf L."/>
            <person name="Yang J.H."/>
            <person name="Qiu H."/>
            <person name="Zel Zion U."/>
            <person name="Chan C.X."/>
            <person name="Stephens T.G."/>
            <person name="Weber A.P.M."/>
            <person name="Boo G.H."/>
            <person name="Boo S.M."/>
            <person name="Kim K.M."/>
            <person name="Shin Y."/>
            <person name="Jung M."/>
            <person name="Lee S.J."/>
            <person name="Yim H.S."/>
            <person name="Lee J.H."/>
            <person name="Bhattacharya D."/>
            <person name="Yoon H.S."/>
        </authorList>
    </citation>
    <scope>NUCLEOTIDE SEQUENCE [LARGE SCALE GENOMIC DNA]</scope>
    <source>
        <strain evidence="16 17">SKKU-2015</strain>
        <tissue evidence="16">Whole body</tissue>
    </source>
</reference>
<comment type="catalytic activity">
    <reaction evidence="8">
        <text>L-lysyl(4)-[histone H3] + 3 S-adenosyl-L-methionine = N(6),N(6),N(6)-trimethyl-L-lysyl(4)-[histone H3] + 3 S-adenosyl-L-homocysteine + 3 H(+)</text>
        <dbReference type="Rhea" id="RHEA:60260"/>
        <dbReference type="Rhea" id="RHEA-COMP:15537"/>
        <dbReference type="Rhea" id="RHEA-COMP:15547"/>
        <dbReference type="ChEBI" id="CHEBI:15378"/>
        <dbReference type="ChEBI" id="CHEBI:29969"/>
        <dbReference type="ChEBI" id="CHEBI:57856"/>
        <dbReference type="ChEBI" id="CHEBI:59789"/>
        <dbReference type="ChEBI" id="CHEBI:61961"/>
        <dbReference type="EC" id="2.1.1.354"/>
    </reaction>
</comment>
<dbReference type="GO" id="GO:0140999">
    <property type="term" value="F:histone H3K4 trimethyltransferase activity"/>
    <property type="evidence" value="ECO:0007669"/>
    <property type="project" value="UniProtKB-EC"/>
</dbReference>
<evidence type="ECO:0000259" key="14">
    <source>
        <dbReference type="PROSITE" id="PS50280"/>
    </source>
</evidence>
<feature type="compositionally biased region" description="Low complexity" evidence="12">
    <location>
        <begin position="1065"/>
        <end position="1074"/>
    </location>
</feature>
<keyword evidence="5" id="KW-0949">S-adenosyl-L-methionine</keyword>
<dbReference type="PROSITE" id="PS50280">
    <property type="entry name" value="SET"/>
    <property type="match status" value="1"/>
</dbReference>
<feature type="region of interest" description="Disordered" evidence="12">
    <location>
        <begin position="137"/>
        <end position="368"/>
    </location>
</feature>
<keyword evidence="7" id="KW-0539">Nucleus</keyword>
<evidence type="ECO:0000313" key="16">
    <source>
        <dbReference type="EMBL" id="PXF50180.1"/>
    </source>
</evidence>
<keyword evidence="4 16" id="KW-0808">Transferase</keyword>
<evidence type="ECO:0000256" key="1">
    <source>
        <dbReference type="ARBA" id="ARBA00004123"/>
    </source>
</evidence>
<dbReference type="SUPFAM" id="SSF82199">
    <property type="entry name" value="SET domain"/>
    <property type="match status" value="1"/>
</dbReference>
<dbReference type="EC" id="2.1.1.354" evidence="2"/>
<dbReference type="GO" id="GO:0032259">
    <property type="term" value="P:methylation"/>
    <property type="evidence" value="ECO:0007669"/>
    <property type="project" value="UniProtKB-KW"/>
</dbReference>
<feature type="compositionally biased region" description="Basic and acidic residues" evidence="12">
    <location>
        <begin position="616"/>
        <end position="638"/>
    </location>
</feature>
<organism evidence="16 17">
    <name type="scientific">Gracilariopsis chorda</name>
    <dbReference type="NCBI Taxonomy" id="448386"/>
    <lineage>
        <taxon>Eukaryota</taxon>
        <taxon>Rhodophyta</taxon>
        <taxon>Florideophyceae</taxon>
        <taxon>Rhodymeniophycidae</taxon>
        <taxon>Gracilariales</taxon>
        <taxon>Gracilariaceae</taxon>
        <taxon>Gracilariopsis</taxon>
    </lineage>
</organism>
<feature type="compositionally biased region" description="Basic and acidic residues" evidence="12">
    <location>
        <begin position="251"/>
        <end position="285"/>
    </location>
</feature>
<feature type="compositionally biased region" description="Basic and acidic residues" evidence="12">
    <location>
        <begin position="218"/>
        <end position="230"/>
    </location>
</feature>
<feature type="compositionally biased region" description="Basic and acidic residues" evidence="12">
    <location>
        <begin position="1005"/>
        <end position="1022"/>
    </location>
</feature>
<dbReference type="PANTHER" id="PTHR45814:SF2">
    <property type="entry name" value="HISTONE-LYSINE N-METHYLTRANSFERASE SETD1"/>
    <property type="match status" value="1"/>
</dbReference>
<keyword evidence="11" id="KW-0694">RNA-binding</keyword>
<comment type="catalytic activity">
    <reaction evidence="9">
        <text>N(6)-methyl-L-lysyl(4)-[histone H3] + S-adenosyl-L-methionine = N(6),N(6)-dimethyl-L-lysyl(4)-[histone H3] + S-adenosyl-L-homocysteine + H(+)</text>
        <dbReference type="Rhea" id="RHEA:60268"/>
        <dbReference type="Rhea" id="RHEA-COMP:15540"/>
        <dbReference type="Rhea" id="RHEA-COMP:15543"/>
        <dbReference type="ChEBI" id="CHEBI:15378"/>
        <dbReference type="ChEBI" id="CHEBI:57856"/>
        <dbReference type="ChEBI" id="CHEBI:59789"/>
        <dbReference type="ChEBI" id="CHEBI:61929"/>
        <dbReference type="ChEBI" id="CHEBI:61976"/>
    </reaction>
</comment>
<keyword evidence="3 16" id="KW-0489">Methyltransferase</keyword>
<feature type="region of interest" description="Disordered" evidence="12">
    <location>
        <begin position="454"/>
        <end position="667"/>
    </location>
</feature>
<dbReference type="InterPro" id="IPR044570">
    <property type="entry name" value="Set1-like"/>
</dbReference>
<dbReference type="Pfam" id="PF00856">
    <property type="entry name" value="SET"/>
    <property type="match status" value="1"/>
</dbReference>
<keyword evidence="6" id="KW-0156">Chromatin regulator</keyword>
<evidence type="ECO:0000256" key="4">
    <source>
        <dbReference type="ARBA" id="ARBA00022679"/>
    </source>
</evidence>
<feature type="compositionally biased region" description="Basic and acidic residues" evidence="12">
    <location>
        <begin position="591"/>
        <end position="600"/>
    </location>
</feature>
<evidence type="ECO:0000313" key="17">
    <source>
        <dbReference type="Proteomes" id="UP000247409"/>
    </source>
</evidence>
<feature type="region of interest" description="Disordered" evidence="12">
    <location>
        <begin position="754"/>
        <end position="953"/>
    </location>
</feature>
<feature type="domain" description="SET" evidence="14">
    <location>
        <begin position="1210"/>
        <end position="1327"/>
    </location>
</feature>
<dbReference type="PROSITE" id="PS50102">
    <property type="entry name" value="RRM"/>
    <property type="match status" value="1"/>
</dbReference>
<name>A0A2V3JE65_9FLOR</name>
<feature type="compositionally biased region" description="Low complexity" evidence="12">
    <location>
        <begin position="849"/>
        <end position="864"/>
    </location>
</feature>
<feature type="compositionally biased region" description="Polar residues" evidence="12">
    <location>
        <begin position="802"/>
        <end position="817"/>
    </location>
</feature>
<sequence>MLSTGTNFRDPRLAGRDPTRVRDEMRRDAARPLKRLHWARSHPSSHAPFNFLLITNLNDNVSVPLLTSELSDIGTVRHVNIPIVNGRSAGIASVRLPSVAKPQPFVSKFNGYSLFGKQLCVKPDRHATQFASLLHHLNNPKSSNDDSTPPTKDTQADSNSPNLSIASQSDRDVPPPPPPVPPKRNSFHAKSPIGKRPRQHPEPNFLTRNGATPANYFKHPDSATRNDSRRQFSNRTPSRHHSHQHFTPSGPRREQYYGHDPRANPPRLDPHSRKPMPHETSLDRFSRHRRHELHSPHSLHRHRDHPRNRYHRYDDETPPHRFRHRGLHPSPERRYNDVYRDRRGHTTPERRPTQSMNDRSLRSTERATRQEYNRYPPVNSSVNPFRRPAIVLNGAPSSITPAEILSRFRDFRPERILRGSKPGVLTLVFSRLTDREDALRDGCFIMKGKHVSPDPILTAVDGTSPYSARVSSSPCKPDSDRQRALPHRTPQRSTYDSKREPDSERHRHSLARGERSSQASRSPFLGNGHASAEGSRFRRKLKAPRSLDERGPSGSHDKTAQSRRKQLEDDSTPRVAECEVIPDSRIVPEASHGRSEKDQENGWFRTPKPPRSAETPFHDASEEKSSTSRLTRESREAEVVPQLVEKIANSTPPKPREEDENSVNVSKRKAMNEDELFEEVFRHAVDSVSKQHSELEVKRCGALVAKPVFDFISLRKQEEKKRAAEVKTKAVLDAVQRFPSSADAFKKQHFLKVDRSTKDSGTTVPNDSKLEQDSESPRKRRRTRFSDAASEKKKDVPECAVFQSTDLSVDNHYSVSTGKRKVICSNDDSSRKNFETASRDLPPANANGSERSSSTASKVSSDSSKQGKREERDSKLDSDVVMDESIDTNGHITDAPGDQQDSSEEIKQGIQEDTSAEEQTSHEKGAGSNVTHESTKTSSTFARKSEVNPSKPAIQSALSRLDKELERNVPIRGMRSSSLSVVQTDSVVPALKLRLPFPTVLAPKTSHEKEAKRNAGAEDKQRSKLKKSAASTRKASRKLSKSSKAKKKTRAGKSLMNKADKKAKSVASSTSISSGDGPEVSSSVASNLNQTVLCADESKKPKSLTSDGVIPTDLEQQKDKCGHDGVQGENSVDFNDDGDESTCARTFIYRRDQNRNRSRKKLRLDNFAGKSVRSSRQCRQETRLYKKGISQIKPKNDDFINLNSLQQRWKKVQFDRSQIHGMGLYANEHIETDEFVIEYIGDLVRRTVADLREKEYTRQGMGDSYLFRLDSEMVVDATRRGGIARFINHSCNPNLIARTISVDGRSTIAFYSKRTINVGEELTYDYKFDYEAEDKKIPCLCNAFNCRKYLN</sequence>
<feature type="compositionally biased region" description="Basic and acidic residues" evidence="12">
    <location>
        <begin position="9"/>
        <end position="25"/>
    </location>
</feature>
<gene>
    <name evidence="16" type="ORF">BWQ96_00340</name>
</gene>
<dbReference type="GO" id="GO:0003723">
    <property type="term" value="F:RNA binding"/>
    <property type="evidence" value="ECO:0007669"/>
    <property type="project" value="UniProtKB-UniRule"/>
</dbReference>
<dbReference type="SMART" id="SM00317">
    <property type="entry name" value="SET"/>
    <property type="match status" value="1"/>
</dbReference>
<evidence type="ECO:0000256" key="11">
    <source>
        <dbReference type="PROSITE-ProRule" id="PRU00176"/>
    </source>
</evidence>
<dbReference type="InterPro" id="IPR003616">
    <property type="entry name" value="Post-SET_dom"/>
</dbReference>
<dbReference type="STRING" id="448386.A0A2V3JE65"/>
<feature type="compositionally biased region" description="Basic and acidic residues" evidence="12">
    <location>
        <begin position="768"/>
        <end position="777"/>
    </location>
</feature>
<evidence type="ECO:0000256" key="3">
    <source>
        <dbReference type="ARBA" id="ARBA00022603"/>
    </source>
</evidence>
<evidence type="ECO:0000256" key="5">
    <source>
        <dbReference type="ARBA" id="ARBA00022691"/>
    </source>
</evidence>
<evidence type="ECO:0000259" key="13">
    <source>
        <dbReference type="PROSITE" id="PS50102"/>
    </source>
</evidence>
<dbReference type="InterPro" id="IPR046341">
    <property type="entry name" value="SET_dom_sf"/>
</dbReference>
<dbReference type="Gene3D" id="2.170.270.10">
    <property type="entry name" value="SET domain"/>
    <property type="match status" value="1"/>
</dbReference>
<feature type="compositionally biased region" description="Polar residues" evidence="12">
    <location>
        <begin position="139"/>
        <end position="168"/>
    </location>
</feature>
<evidence type="ECO:0000256" key="6">
    <source>
        <dbReference type="ARBA" id="ARBA00022853"/>
    </source>
</evidence>
<keyword evidence="17" id="KW-1185">Reference proteome</keyword>
<protein>
    <recommendedName>
        <fullName evidence="2">[histone H3]-lysine(4) N-trimethyltransferase</fullName>
        <ecNumber evidence="2">2.1.1.354</ecNumber>
    </recommendedName>
</protein>
<dbReference type="InterPro" id="IPR001214">
    <property type="entry name" value="SET_dom"/>
</dbReference>
<evidence type="ECO:0000256" key="10">
    <source>
        <dbReference type="ARBA" id="ARBA00049129"/>
    </source>
</evidence>
<dbReference type="InterPro" id="IPR035979">
    <property type="entry name" value="RBD_domain_sf"/>
</dbReference>
<comment type="catalytic activity">
    <reaction evidence="10">
        <text>N(6),N(6)-dimethyl-L-lysyl(4)-[histone H3] + S-adenosyl-L-methionine = N(6),N(6),N(6)-trimethyl-L-lysyl(4)-[histone H3] + S-adenosyl-L-homocysteine + H(+)</text>
        <dbReference type="Rhea" id="RHEA:60272"/>
        <dbReference type="Rhea" id="RHEA-COMP:15537"/>
        <dbReference type="Rhea" id="RHEA-COMP:15540"/>
        <dbReference type="ChEBI" id="CHEBI:15378"/>
        <dbReference type="ChEBI" id="CHEBI:57856"/>
        <dbReference type="ChEBI" id="CHEBI:59789"/>
        <dbReference type="ChEBI" id="CHEBI:61961"/>
        <dbReference type="ChEBI" id="CHEBI:61976"/>
    </reaction>
</comment>
<dbReference type="Gene3D" id="3.30.70.330">
    <property type="match status" value="1"/>
</dbReference>
<evidence type="ECO:0000256" key="9">
    <source>
        <dbReference type="ARBA" id="ARBA00047583"/>
    </source>
</evidence>
<feature type="compositionally biased region" description="Basic residues" evidence="12">
    <location>
        <begin position="286"/>
        <end position="310"/>
    </location>
</feature>
<feature type="compositionally biased region" description="Basic and acidic residues" evidence="12">
    <location>
        <begin position="330"/>
        <end position="352"/>
    </location>
</feature>
<feature type="compositionally biased region" description="Basic and acidic residues" evidence="12">
    <location>
        <begin position="495"/>
        <end position="515"/>
    </location>
</feature>
<dbReference type="Proteomes" id="UP000247409">
    <property type="component" value="Unassembled WGS sequence"/>
</dbReference>
<feature type="domain" description="Post-SET" evidence="15">
    <location>
        <begin position="1335"/>
        <end position="1351"/>
    </location>
</feature>
<dbReference type="GO" id="GO:0048188">
    <property type="term" value="C:Set1C/COMPASS complex"/>
    <property type="evidence" value="ECO:0007669"/>
    <property type="project" value="TreeGrafter"/>
</dbReference>
<feature type="compositionally biased region" description="Basic and acidic residues" evidence="12">
    <location>
        <begin position="359"/>
        <end position="368"/>
    </location>
</feature>
<feature type="compositionally biased region" description="Basic and acidic residues" evidence="12">
    <location>
        <begin position="865"/>
        <end position="878"/>
    </location>
</feature>
<evidence type="ECO:0000256" key="12">
    <source>
        <dbReference type="SAM" id="MobiDB-lite"/>
    </source>
</evidence>
<dbReference type="EMBL" id="NBIV01000001">
    <property type="protein sequence ID" value="PXF50180.1"/>
    <property type="molecule type" value="Genomic_DNA"/>
</dbReference>
<evidence type="ECO:0000259" key="15">
    <source>
        <dbReference type="PROSITE" id="PS50868"/>
    </source>
</evidence>
<dbReference type="InterPro" id="IPR000504">
    <property type="entry name" value="RRM_dom"/>
</dbReference>
<feature type="compositionally biased region" description="Basic and acidic residues" evidence="12">
    <location>
        <begin position="545"/>
        <end position="572"/>
    </location>
</feature>
<evidence type="ECO:0000256" key="8">
    <source>
        <dbReference type="ARBA" id="ARBA00047571"/>
    </source>
</evidence>
<feature type="region of interest" description="Disordered" evidence="12">
    <location>
        <begin position="1004"/>
        <end position="1083"/>
    </location>
</feature>
<dbReference type="InterPro" id="IPR012677">
    <property type="entry name" value="Nucleotide-bd_a/b_plait_sf"/>
</dbReference>
<feature type="compositionally biased region" description="Polar residues" evidence="12">
    <location>
        <begin position="928"/>
        <end position="942"/>
    </location>
</feature>
<accession>A0A2V3JE65</accession>
<comment type="subcellular location">
    <subcellularLocation>
        <location evidence="1">Nucleus</location>
    </subcellularLocation>
</comment>